<dbReference type="InterPro" id="IPR013786">
    <property type="entry name" value="AcylCoA_DH/ox_N"/>
</dbReference>
<keyword evidence="5 7" id="KW-0274">FAD</keyword>
<dbReference type="InterPro" id="IPR006091">
    <property type="entry name" value="Acyl-CoA_Oxase/DH_mid-dom"/>
</dbReference>
<dbReference type="RefSeq" id="WP_259620941.1">
    <property type="nucleotide sequence ID" value="NZ_JANYMP010000001.1"/>
</dbReference>
<evidence type="ECO:0000256" key="5">
    <source>
        <dbReference type="ARBA" id="ARBA00022827"/>
    </source>
</evidence>
<dbReference type="InterPro" id="IPR037069">
    <property type="entry name" value="AcylCoA_DH/ox_N_sf"/>
</dbReference>
<comment type="similarity">
    <text evidence="2 7">Belongs to the acyl-CoA dehydrogenase family.</text>
</comment>
<dbReference type="InterPro" id="IPR046373">
    <property type="entry name" value="Acyl-CoA_Oxase/DH_mid-dom_sf"/>
</dbReference>
<dbReference type="InterPro" id="IPR036250">
    <property type="entry name" value="AcylCo_DH-like_C"/>
</dbReference>
<organism evidence="11 12">
    <name type="scientific">Umezawaea endophytica</name>
    <dbReference type="NCBI Taxonomy" id="1654476"/>
    <lineage>
        <taxon>Bacteria</taxon>
        <taxon>Bacillati</taxon>
        <taxon>Actinomycetota</taxon>
        <taxon>Actinomycetes</taxon>
        <taxon>Pseudonocardiales</taxon>
        <taxon>Pseudonocardiaceae</taxon>
        <taxon>Umezawaea</taxon>
    </lineage>
</organism>
<evidence type="ECO:0000256" key="7">
    <source>
        <dbReference type="RuleBase" id="RU362125"/>
    </source>
</evidence>
<evidence type="ECO:0000259" key="8">
    <source>
        <dbReference type="Pfam" id="PF00441"/>
    </source>
</evidence>
<dbReference type="Proteomes" id="UP001141259">
    <property type="component" value="Unassembled WGS sequence"/>
</dbReference>
<dbReference type="EMBL" id="JANYMP010000001">
    <property type="protein sequence ID" value="MCS7475424.1"/>
    <property type="molecule type" value="Genomic_DNA"/>
</dbReference>
<protein>
    <submittedName>
        <fullName evidence="11">Acyl-CoA dehydrogenase family protein</fullName>
    </submittedName>
</protein>
<sequence>MLDKVSGFVTDQVQPAESTLDAGGPQAREALNSLRAEAKARGLWALPLPLEHGGGGLGLADYFALAEAEGRSDHGPAALGSASLLDVRMLTAHASTPVREQYVGALVAGEITGCYAMTEPEVAGSDPTGILTRAERVADGWLVTGRKWFTTGAADAAYCTVLARSPKGLSSFVVPTGSPGFRVVRELPVLGAAGQYEIALEDVLVPRENLLGDEGSGLAIAGGRLALGRTLRCLRWIGQAERAYDLMCDRATSRRLGDGVLADRQLVRQHVFEALLAIRSARALTHRAAALVAEGERARVEIGLAKVAAARTLHQVVDSAVQVFGAEGLTPDTPLPMLARLGRAARILDGADELHVSATARAVLAQRS</sequence>
<keyword evidence="12" id="KW-1185">Reference proteome</keyword>
<evidence type="ECO:0000256" key="3">
    <source>
        <dbReference type="ARBA" id="ARBA00011738"/>
    </source>
</evidence>
<comment type="cofactor">
    <cofactor evidence="1 7">
        <name>FAD</name>
        <dbReference type="ChEBI" id="CHEBI:57692"/>
    </cofactor>
</comment>
<dbReference type="Gene3D" id="1.10.540.10">
    <property type="entry name" value="Acyl-CoA dehydrogenase/oxidase, N-terminal domain"/>
    <property type="match status" value="1"/>
</dbReference>
<dbReference type="Gene3D" id="1.20.140.10">
    <property type="entry name" value="Butyryl-CoA Dehydrogenase, subunit A, domain 3"/>
    <property type="match status" value="1"/>
</dbReference>
<dbReference type="Pfam" id="PF00441">
    <property type="entry name" value="Acyl-CoA_dh_1"/>
    <property type="match status" value="1"/>
</dbReference>
<evidence type="ECO:0000256" key="2">
    <source>
        <dbReference type="ARBA" id="ARBA00009347"/>
    </source>
</evidence>
<evidence type="ECO:0000256" key="6">
    <source>
        <dbReference type="ARBA" id="ARBA00023002"/>
    </source>
</evidence>
<feature type="domain" description="Acyl-CoA oxidase/dehydrogenase middle" evidence="9">
    <location>
        <begin position="114"/>
        <end position="203"/>
    </location>
</feature>
<evidence type="ECO:0000259" key="9">
    <source>
        <dbReference type="Pfam" id="PF02770"/>
    </source>
</evidence>
<dbReference type="GO" id="GO:0033539">
    <property type="term" value="P:fatty acid beta-oxidation using acyl-CoA dehydrogenase"/>
    <property type="evidence" value="ECO:0007669"/>
    <property type="project" value="TreeGrafter"/>
</dbReference>
<evidence type="ECO:0000256" key="4">
    <source>
        <dbReference type="ARBA" id="ARBA00022630"/>
    </source>
</evidence>
<dbReference type="Pfam" id="PF02771">
    <property type="entry name" value="Acyl-CoA_dh_N"/>
    <property type="match status" value="1"/>
</dbReference>
<comment type="caution">
    <text evidence="11">The sequence shown here is derived from an EMBL/GenBank/DDBJ whole genome shotgun (WGS) entry which is preliminary data.</text>
</comment>
<dbReference type="InterPro" id="IPR009075">
    <property type="entry name" value="AcylCo_DH/oxidase_C"/>
</dbReference>
<evidence type="ECO:0000259" key="10">
    <source>
        <dbReference type="Pfam" id="PF02771"/>
    </source>
</evidence>
<dbReference type="PANTHER" id="PTHR48083:SF13">
    <property type="entry name" value="ACYL-COA DEHYDROGENASE FAMILY MEMBER 11"/>
    <property type="match status" value="1"/>
</dbReference>
<name>A0A9X2ZXJ8_9PSEU</name>
<evidence type="ECO:0000313" key="12">
    <source>
        <dbReference type="Proteomes" id="UP001141259"/>
    </source>
</evidence>
<dbReference type="InterPro" id="IPR050741">
    <property type="entry name" value="Acyl-CoA_dehydrogenase"/>
</dbReference>
<evidence type="ECO:0000256" key="1">
    <source>
        <dbReference type="ARBA" id="ARBA00001974"/>
    </source>
</evidence>
<dbReference type="Pfam" id="PF02770">
    <property type="entry name" value="Acyl-CoA_dh_M"/>
    <property type="match status" value="1"/>
</dbReference>
<reference evidence="11" key="1">
    <citation type="submission" date="2022-08" db="EMBL/GenBank/DDBJ databases">
        <authorList>
            <person name="Tistechok S."/>
            <person name="Samborskyy M."/>
            <person name="Roman I."/>
        </authorList>
    </citation>
    <scope>NUCLEOTIDE SEQUENCE</scope>
    <source>
        <strain evidence="11">DSM 103496</strain>
    </source>
</reference>
<dbReference type="PANTHER" id="PTHR48083">
    <property type="entry name" value="MEDIUM-CHAIN SPECIFIC ACYL-COA DEHYDROGENASE, MITOCHONDRIAL-RELATED"/>
    <property type="match status" value="1"/>
</dbReference>
<dbReference type="SUPFAM" id="SSF56645">
    <property type="entry name" value="Acyl-CoA dehydrogenase NM domain-like"/>
    <property type="match status" value="1"/>
</dbReference>
<proteinExistence type="inferred from homology"/>
<dbReference type="GO" id="GO:0005737">
    <property type="term" value="C:cytoplasm"/>
    <property type="evidence" value="ECO:0007669"/>
    <property type="project" value="TreeGrafter"/>
</dbReference>
<dbReference type="GO" id="GO:0003995">
    <property type="term" value="F:acyl-CoA dehydrogenase activity"/>
    <property type="evidence" value="ECO:0007669"/>
    <property type="project" value="TreeGrafter"/>
</dbReference>
<keyword evidence="4 7" id="KW-0285">Flavoprotein</keyword>
<accession>A0A9X2ZXJ8</accession>
<keyword evidence="6 7" id="KW-0560">Oxidoreductase</keyword>
<dbReference type="AlphaFoldDB" id="A0A9X2ZXJ8"/>
<dbReference type="Gene3D" id="2.40.110.10">
    <property type="entry name" value="Butyryl-CoA Dehydrogenase, subunit A, domain 2"/>
    <property type="match status" value="1"/>
</dbReference>
<feature type="domain" description="Acyl-CoA dehydrogenase/oxidase N-terminal" evidence="10">
    <location>
        <begin position="2"/>
        <end position="110"/>
    </location>
</feature>
<evidence type="ECO:0000313" key="11">
    <source>
        <dbReference type="EMBL" id="MCS7475424.1"/>
    </source>
</evidence>
<comment type="subunit">
    <text evidence="3">Homodimer.</text>
</comment>
<gene>
    <name evidence="11" type="ORF">NZH93_01045</name>
</gene>
<dbReference type="SUPFAM" id="SSF47203">
    <property type="entry name" value="Acyl-CoA dehydrogenase C-terminal domain-like"/>
    <property type="match status" value="1"/>
</dbReference>
<dbReference type="GO" id="GO:0050660">
    <property type="term" value="F:flavin adenine dinucleotide binding"/>
    <property type="evidence" value="ECO:0007669"/>
    <property type="project" value="InterPro"/>
</dbReference>
<dbReference type="InterPro" id="IPR009100">
    <property type="entry name" value="AcylCoA_DH/oxidase_NM_dom_sf"/>
</dbReference>
<feature type="domain" description="Acyl-CoA dehydrogenase/oxidase C-terminal" evidence="8">
    <location>
        <begin position="215"/>
        <end position="363"/>
    </location>
</feature>